<dbReference type="PANTHER" id="PTHR10584:SF166">
    <property type="entry name" value="RIBOKINASE"/>
    <property type="match status" value="1"/>
</dbReference>
<dbReference type="InterPro" id="IPR029056">
    <property type="entry name" value="Ribokinase-like"/>
</dbReference>
<protein>
    <recommendedName>
        <fullName evidence="3">Carbohydrate kinase PfkB domain-containing protein</fullName>
    </recommendedName>
</protein>
<gene>
    <name evidence="4" type="ORF">S12H4_14964</name>
</gene>
<dbReference type="GO" id="GO:0006796">
    <property type="term" value="P:phosphate-containing compound metabolic process"/>
    <property type="evidence" value="ECO:0007669"/>
    <property type="project" value="UniProtKB-ARBA"/>
</dbReference>
<dbReference type="GO" id="GO:0005829">
    <property type="term" value="C:cytosol"/>
    <property type="evidence" value="ECO:0007669"/>
    <property type="project" value="TreeGrafter"/>
</dbReference>
<dbReference type="GO" id="GO:0016301">
    <property type="term" value="F:kinase activity"/>
    <property type="evidence" value="ECO:0007669"/>
    <property type="project" value="UniProtKB-KW"/>
</dbReference>
<dbReference type="SUPFAM" id="SSF53613">
    <property type="entry name" value="Ribokinase-like"/>
    <property type="match status" value="1"/>
</dbReference>
<name>X1RX11_9ZZZZ</name>
<sequence>MSKKTPYVLIIGSSNMDLNIYSEKFPDLGETITGGTFKQYLGGKGANQSVAAVRSGANTVFIGKIGVDSFGDQMISSLTNEGIDVSSQLFQ</sequence>
<evidence type="ECO:0000259" key="3">
    <source>
        <dbReference type="Pfam" id="PF00294"/>
    </source>
</evidence>
<organism evidence="4">
    <name type="scientific">marine sediment metagenome</name>
    <dbReference type="NCBI Taxonomy" id="412755"/>
    <lineage>
        <taxon>unclassified sequences</taxon>
        <taxon>metagenomes</taxon>
        <taxon>ecological metagenomes</taxon>
    </lineage>
</organism>
<evidence type="ECO:0000256" key="2">
    <source>
        <dbReference type="ARBA" id="ARBA00022777"/>
    </source>
</evidence>
<keyword evidence="1" id="KW-0808">Transferase</keyword>
<comment type="caution">
    <text evidence="4">The sequence shown here is derived from an EMBL/GenBank/DDBJ whole genome shotgun (WGS) entry which is preliminary data.</text>
</comment>
<reference evidence="4" key="1">
    <citation type="journal article" date="2014" name="Front. Microbiol.">
        <title>High frequency of phylogenetically diverse reductive dehalogenase-homologous genes in deep subseafloor sedimentary metagenomes.</title>
        <authorList>
            <person name="Kawai M."/>
            <person name="Futagami T."/>
            <person name="Toyoda A."/>
            <person name="Takaki Y."/>
            <person name="Nishi S."/>
            <person name="Hori S."/>
            <person name="Arai W."/>
            <person name="Tsubouchi T."/>
            <person name="Morono Y."/>
            <person name="Uchiyama I."/>
            <person name="Ito T."/>
            <person name="Fujiyama A."/>
            <person name="Inagaki F."/>
            <person name="Takami H."/>
        </authorList>
    </citation>
    <scope>NUCLEOTIDE SEQUENCE</scope>
    <source>
        <strain evidence="4">Expedition CK06-06</strain>
    </source>
</reference>
<dbReference type="EMBL" id="BARW01007160">
    <property type="protein sequence ID" value="GAI85213.1"/>
    <property type="molecule type" value="Genomic_DNA"/>
</dbReference>
<dbReference type="PANTHER" id="PTHR10584">
    <property type="entry name" value="SUGAR KINASE"/>
    <property type="match status" value="1"/>
</dbReference>
<proteinExistence type="predicted"/>
<feature type="domain" description="Carbohydrate kinase PfkB" evidence="3">
    <location>
        <begin position="7"/>
        <end position="88"/>
    </location>
</feature>
<dbReference type="AlphaFoldDB" id="X1RX11"/>
<dbReference type="Gene3D" id="3.40.1190.20">
    <property type="match status" value="1"/>
</dbReference>
<accession>X1RX11</accession>
<dbReference type="InterPro" id="IPR002139">
    <property type="entry name" value="Ribo/fructo_kinase"/>
</dbReference>
<evidence type="ECO:0000313" key="4">
    <source>
        <dbReference type="EMBL" id="GAI85213.1"/>
    </source>
</evidence>
<keyword evidence="2" id="KW-0418">Kinase</keyword>
<dbReference type="Pfam" id="PF00294">
    <property type="entry name" value="PfkB"/>
    <property type="match status" value="1"/>
</dbReference>
<evidence type="ECO:0000256" key="1">
    <source>
        <dbReference type="ARBA" id="ARBA00022679"/>
    </source>
</evidence>
<dbReference type="PRINTS" id="PR00990">
    <property type="entry name" value="RIBOKINASE"/>
</dbReference>
<dbReference type="InterPro" id="IPR011611">
    <property type="entry name" value="PfkB_dom"/>
</dbReference>